<gene>
    <name evidence="6" type="primary">sod1</name>
    <name evidence="6" type="ORF">NMK_3602</name>
</gene>
<keyword evidence="7" id="KW-1185">Reference proteome</keyword>
<evidence type="ECO:0000259" key="5">
    <source>
        <dbReference type="Pfam" id="PF00080"/>
    </source>
</evidence>
<dbReference type="RefSeq" id="WP_109017126.1">
    <property type="nucleotide sequence ID" value="NZ_BDOQ01000024.1"/>
</dbReference>
<dbReference type="PANTHER" id="PTHR10003">
    <property type="entry name" value="SUPEROXIDE DISMUTASE CU-ZN -RELATED"/>
    <property type="match status" value="1"/>
</dbReference>
<proteinExistence type="inferred from homology"/>
<evidence type="ECO:0000256" key="4">
    <source>
        <dbReference type="SAM" id="SignalP"/>
    </source>
</evidence>
<evidence type="ECO:0000256" key="1">
    <source>
        <dbReference type="ARBA" id="ARBA00010457"/>
    </source>
</evidence>
<feature type="signal peptide" evidence="4">
    <location>
        <begin position="1"/>
        <end position="24"/>
    </location>
</feature>
<comment type="function">
    <text evidence="2">Destroys radicals which are normally produced within the cells and which are toxic to biological systems.</text>
</comment>
<dbReference type="CDD" id="cd00305">
    <property type="entry name" value="Cu-Zn_Superoxide_Dismutase"/>
    <property type="match status" value="1"/>
</dbReference>
<feature type="domain" description="Superoxide dismutase copper/zinc binding" evidence="5">
    <location>
        <begin position="43"/>
        <end position="176"/>
    </location>
</feature>
<dbReference type="AlphaFoldDB" id="A0A2R5FE52"/>
<dbReference type="GO" id="GO:0005507">
    <property type="term" value="F:copper ion binding"/>
    <property type="evidence" value="ECO:0007669"/>
    <property type="project" value="InterPro"/>
</dbReference>
<comment type="caution">
    <text evidence="6">The sequence shown here is derived from an EMBL/GenBank/DDBJ whole genome shotgun (WGS) entry which is preliminary data.</text>
</comment>
<feature type="chain" id="PRO_5015302220" description="Superoxide dismutase [Cu-Zn]" evidence="4">
    <location>
        <begin position="25"/>
        <end position="177"/>
    </location>
</feature>
<organism evidence="6 7">
    <name type="scientific">Novimethylophilus kurashikiensis</name>
    <dbReference type="NCBI Taxonomy" id="1825523"/>
    <lineage>
        <taxon>Bacteria</taxon>
        <taxon>Pseudomonadati</taxon>
        <taxon>Pseudomonadota</taxon>
        <taxon>Betaproteobacteria</taxon>
        <taxon>Nitrosomonadales</taxon>
        <taxon>Methylophilaceae</taxon>
        <taxon>Novimethylophilus</taxon>
    </lineage>
</organism>
<keyword evidence="2" id="KW-0479">Metal-binding</keyword>
<evidence type="ECO:0000256" key="2">
    <source>
        <dbReference type="RuleBase" id="RU000393"/>
    </source>
</evidence>
<dbReference type="InterPro" id="IPR018152">
    <property type="entry name" value="SOD_Cu/Zn_BS"/>
</dbReference>
<dbReference type="GO" id="GO:0004784">
    <property type="term" value="F:superoxide dismutase activity"/>
    <property type="evidence" value="ECO:0007669"/>
    <property type="project" value="UniProtKB-EC"/>
</dbReference>
<accession>A0A2R5FE52</accession>
<keyword evidence="2" id="KW-0186">Copper</keyword>
<dbReference type="EMBL" id="BDOQ01000024">
    <property type="protein sequence ID" value="GBG15979.1"/>
    <property type="molecule type" value="Genomic_DNA"/>
</dbReference>
<dbReference type="Pfam" id="PF00080">
    <property type="entry name" value="Sod_Cu"/>
    <property type="match status" value="1"/>
</dbReference>
<evidence type="ECO:0000256" key="3">
    <source>
        <dbReference type="SAM" id="MobiDB-lite"/>
    </source>
</evidence>
<dbReference type="PROSITE" id="PS00332">
    <property type="entry name" value="SOD_CU_ZN_2"/>
    <property type="match status" value="1"/>
</dbReference>
<comment type="cofactor">
    <cofactor evidence="2">
        <name>Cu cation</name>
        <dbReference type="ChEBI" id="CHEBI:23378"/>
    </cofactor>
    <text evidence="2">Binds 1 copper ion per subunit.</text>
</comment>
<feature type="region of interest" description="Disordered" evidence="3">
    <location>
        <begin position="90"/>
        <end position="117"/>
    </location>
</feature>
<evidence type="ECO:0000313" key="6">
    <source>
        <dbReference type="EMBL" id="GBG15979.1"/>
    </source>
</evidence>
<keyword evidence="2 6" id="KW-0560">Oxidoreductase</keyword>
<sequence>MHTRSALLSALLAAMLASPLLAQADEEYVIIRAISNAGVGKMIGTVKLTDSEKGLLIDPDLGELTPGLHGFHVHEKPSCETADKDGVMTAGHAAGGHYDPNKSGKHTGPEGSGHAGDLPALEVNDNGEAVKQLLAPHLKLTDIKGHALMIHAGGDNYSDDPKPLGGGGPRVACGVVE</sequence>
<dbReference type="Gene3D" id="2.60.40.200">
    <property type="entry name" value="Superoxide dismutase, copper/zinc binding domain"/>
    <property type="match status" value="1"/>
</dbReference>
<reference evidence="6 7" key="1">
    <citation type="journal article" date="2018" name="Environ. Microbiol.">
        <title>Isolation and genomic characterization of Novimethylophilus kurashikiensis gen. nov. sp. nov., a new lanthanide-dependent methylotrophic species of Methylophilaceae.</title>
        <authorList>
            <person name="Lv H."/>
            <person name="Sahin N."/>
            <person name="Tani A."/>
        </authorList>
    </citation>
    <scope>NUCLEOTIDE SEQUENCE [LARGE SCALE GENOMIC DNA]</scope>
    <source>
        <strain evidence="6 7">La2-4</strain>
    </source>
</reference>
<protein>
    <recommendedName>
        <fullName evidence="2">Superoxide dismutase [Cu-Zn]</fullName>
        <ecNumber evidence="2">1.15.1.1</ecNumber>
    </recommendedName>
</protein>
<comment type="catalytic activity">
    <reaction evidence="2">
        <text>2 superoxide + 2 H(+) = H2O2 + O2</text>
        <dbReference type="Rhea" id="RHEA:20696"/>
        <dbReference type="ChEBI" id="CHEBI:15378"/>
        <dbReference type="ChEBI" id="CHEBI:15379"/>
        <dbReference type="ChEBI" id="CHEBI:16240"/>
        <dbReference type="ChEBI" id="CHEBI:18421"/>
        <dbReference type="EC" id="1.15.1.1"/>
    </reaction>
</comment>
<dbReference type="EC" id="1.15.1.1" evidence="2"/>
<keyword evidence="2" id="KW-0862">Zinc</keyword>
<name>A0A2R5FE52_9PROT</name>
<dbReference type="InterPro" id="IPR001424">
    <property type="entry name" value="SOD_Cu_Zn_dom"/>
</dbReference>
<dbReference type="OrthoDB" id="5431326at2"/>
<evidence type="ECO:0000313" key="7">
    <source>
        <dbReference type="Proteomes" id="UP000245081"/>
    </source>
</evidence>
<dbReference type="Proteomes" id="UP000245081">
    <property type="component" value="Unassembled WGS sequence"/>
</dbReference>
<dbReference type="InterPro" id="IPR036423">
    <property type="entry name" value="SOD-like_Cu/Zn_dom_sf"/>
</dbReference>
<comment type="cofactor">
    <cofactor evidence="2">
        <name>Zn(2+)</name>
        <dbReference type="ChEBI" id="CHEBI:29105"/>
    </cofactor>
    <text evidence="2">Binds 1 zinc ion per subunit.</text>
</comment>
<dbReference type="SUPFAM" id="SSF49329">
    <property type="entry name" value="Cu,Zn superoxide dismutase-like"/>
    <property type="match status" value="1"/>
</dbReference>
<dbReference type="NCBIfam" id="NF007628">
    <property type="entry name" value="PRK10290.1"/>
    <property type="match status" value="1"/>
</dbReference>
<dbReference type="PROSITE" id="PS00087">
    <property type="entry name" value="SOD_CU_ZN_1"/>
    <property type="match status" value="1"/>
</dbReference>
<comment type="similarity">
    <text evidence="1 2">Belongs to the Cu-Zn superoxide dismutase family.</text>
</comment>
<keyword evidence="4" id="KW-0732">Signal</keyword>
<dbReference type="InterPro" id="IPR024134">
    <property type="entry name" value="SOD_Cu/Zn_/chaperone"/>
</dbReference>